<feature type="region of interest" description="Disordered" evidence="2">
    <location>
        <begin position="291"/>
        <end position="505"/>
    </location>
</feature>
<feature type="region of interest" description="Disordered" evidence="2">
    <location>
        <begin position="693"/>
        <end position="715"/>
    </location>
</feature>
<dbReference type="Gene3D" id="1.10.472.80">
    <property type="entry name" value="Ypt/Rab-GAP domain of gyp1p, domain 3"/>
    <property type="match status" value="1"/>
</dbReference>
<gene>
    <name evidence="4" type="ORF">AAF712_008507</name>
</gene>
<organism evidence="4 5">
    <name type="scientific">Marasmius tenuissimus</name>
    <dbReference type="NCBI Taxonomy" id="585030"/>
    <lineage>
        <taxon>Eukaryota</taxon>
        <taxon>Fungi</taxon>
        <taxon>Dikarya</taxon>
        <taxon>Basidiomycota</taxon>
        <taxon>Agaricomycotina</taxon>
        <taxon>Agaricomycetes</taxon>
        <taxon>Agaricomycetidae</taxon>
        <taxon>Agaricales</taxon>
        <taxon>Marasmiineae</taxon>
        <taxon>Marasmiaceae</taxon>
        <taxon>Marasmius</taxon>
    </lineage>
</organism>
<sequence length="1421" mass="153308">MASTPTTTPVHHHPLSPNDIPSGRSRRSRGGNTPGTDPKAAQDSNYFTLKTQLGKEGNNNTHSDWDGSVRRLAKLKRETTARKSSGSSSASLPDMFNRKTSTSQSDSRTTPLIIVASSSSSDQPAESSEPSSSITSQVLATKWHEYSDEAIQSAISNISSLSSPADGSNHPYHSVLRTLSLALNNMSRVRVELEERRRILEERESVRRQRAEELLRELMQPSERDIVTRVVKEIFADDEAQGEALDNTREVKKQQSFMVCSLRTHFYWSFTVAIQQSLVDSLSEALADETHLSRSAPKDVPFPTQIAPQSSDDTVLNPESQSILERDSDSISVASRVSRTSISSQVSRASKASEKAAASRVPSSDRSSFGDWMGGLSLWGKNRGPRARAQTLNDKDGPPALDSVAEVPQEPTTPTPRPGVHRRRTAKSVFGTLGISILNPTSTSSSSASSSKHGKSASVAERAATSRPITEPPIDHSEQTHADDQQSLDEDSSVRSFRSSHTVHTTYTSRTNMTIASKSSGLSSPVQALLTPTFTVAEAHTSGIIAPADLPDETVSRQSSQMVPPIVTSPSDSTPSHQSLIPEIPLAQLPQGTSLAAIINATRVMTADPGSVLSDQGEDTGDLIKQLAWELVKNAREEGLETRRPILPSKKLFKAVGVAESPVSETSPAGSSATVGSGDVKSALSRALNFGTFSGGEESFSQTPRATSKPNNKSRLLTSVLVPPSFGGGSIASPLFGSFMGGGKGPPAPSGGSSSDSGNAKSSDASQKPAADSSTTNATGASGALSSGGTARGKNASSVPLESIIPALAKPPTQYLSRTYTPLTAPDFRFNIPLPSSASAKTVYFHSNDSEKLDAQWLLDLTDRFGFMYDVSKYDLLLLMRAKDCQCTAPACLTGVKIADRVEDNMWPGEGDDDDDLHSPGGPSRRKRKDEVEIVKEKCDCDGSPTGFLRSPSLGSPTTPYAGEDADSAKSIRSMKSGLNDTDTNVLTKPLSSKSRSSSKRTSLSISASASASLANSLAASSLTQSTTSVLSVNPDTPRHVCANVVRRLLGDLMAIHDERQRAQRKEWDGFVKQRRAKAKQHSSSSSSKPHSTSAAAILGLTSNYDEGEDEELDHSEGLIGIAQMGLLSASASHNKDERKEFDKLVRRGIPMVYRSKVWLECSGALEMREPGLFRDLLAEAEKDKNGEGKGASVLVEIEKDVGRTMPLNVFFGGDGAGVDKLRRVLTAYSRRNPAVGYCQGMNLVTSTLLLVHADEEEAFWVLTAIVERLLPEDFFSPSLLPSRACPMVLLDYVREYVPKLFSHLIDLGVDLPAICFSWFLSLFTDCLPVETLFRVWDVFLVDGLDVLFRLALAILKNNEQELLRCQSMPAVYVALENLPTRMWEADKLLQLEADLRTIVLHNDLVSKRDLHAASLNQLLS</sequence>
<keyword evidence="5" id="KW-1185">Reference proteome</keyword>
<feature type="region of interest" description="Disordered" evidence="2">
    <location>
        <begin position="946"/>
        <end position="1002"/>
    </location>
</feature>
<feature type="compositionally biased region" description="Low complexity" evidence="2">
    <location>
        <begin position="1082"/>
        <end position="1094"/>
    </location>
</feature>
<feature type="region of interest" description="Disordered" evidence="2">
    <location>
        <begin position="904"/>
        <end position="932"/>
    </location>
</feature>
<evidence type="ECO:0000259" key="3">
    <source>
        <dbReference type="PROSITE" id="PS50086"/>
    </source>
</evidence>
<dbReference type="SUPFAM" id="SSF47923">
    <property type="entry name" value="Ypt/Rab-GAP domain of gyp1p"/>
    <property type="match status" value="2"/>
</dbReference>
<feature type="compositionally biased region" description="Basic and acidic residues" evidence="2">
    <location>
        <begin position="63"/>
        <end position="81"/>
    </location>
</feature>
<feature type="compositionally biased region" description="Low complexity" evidence="2">
    <location>
        <begin position="441"/>
        <end position="451"/>
    </location>
</feature>
<feature type="compositionally biased region" description="Polar residues" evidence="2">
    <location>
        <begin position="42"/>
        <end position="62"/>
    </location>
</feature>
<feature type="coiled-coil region" evidence="1">
    <location>
        <begin position="176"/>
        <end position="203"/>
    </location>
</feature>
<feature type="region of interest" description="Disordered" evidence="2">
    <location>
        <begin position="738"/>
        <end position="796"/>
    </location>
</feature>
<dbReference type="SMART" id="SM00164">
    <property type="entry name" value="TBC"/>
    <property type="match status" value="1"/>
</dbReference>
<feature type="compositionally biased region" description="Polar residues" evidence="2">
    <location>
        <begin position="699"/>
        <end position="715"/>
    </location>
</feature>
<dbReference type="InterPro" id="IPR035969">
    <property type="entry name" value="Rab-GAP_TBC_sf"/>
</dbReference>
<evidence type="ECO:0000313" key="4">
    <source>
        <dbReference type="EMBL" id="KAL0064562.1"/>
    </source>
</evidence>
<comment type="caution">
    <text evidence="4">The sequence shown here is derived from an EMBL/GenBank/DDBJ whole genome shotgun (WGS) entry which is preliminary data.</text>
</comment>
<feature type="compositionally biased region" description="Polar residues" evidence="2">
    <location>
        <begin position="494"/>
        <end position="505"/>
    </location>
</feature>
<evidence type="ECO:0000256" key="1">
    <source>
        <dbReference type="SAM" id="Coils"/>
    </source>
</evidence>
<dbReference type="EMBL" id="JBBXMP010000060">
    <property type="protein sequence ID" value="KAL0064562.1"/>
    <property type="molecule type" value="Genomic_DNA"/>
</dbReference>
<dbReference type="Pfam" id="PF00566">
    <property type="entry name" value="RabGAP-TBC"/>
    <property type="match status" value="1"/>
</dbReference>
<feature type="region of interest" description="Disordered" evidence="2">
    <location>
        <begin position="117"/>
        <end position="136"/>
    </location>
</feature>
<name>A0ABR2ZSA4_9AGAR</name>
<feature type="compositionally biased region" description="Polar residues" evidence="2">
    <location>
        <begin position="306"/>
        <end position="323"/>
    </location>
</feature>
<dbReference type="PANTHER" id="PTHR47219">
    <property type="entry name" value="RAB GTPASE-ACTIVATING PROTEIN 1-LIKE"/>
    <property type="match status" value="1"/>
</dbReference>
<feature type="compositionally biased region" description="Low complexity" evidence="2">
    <location>
        <begin position="750"/>
        <end position="793"/>
    </location>
</feature>
<proteinExistence type="predicted"/>
<accession>A0ABR2ZSA4</accession>
<feature type="domain" description="Rab-GAP TBC" evidence="3">
    <location>
        <begin position="1149"/>
        <end position="1344"/>
    </location>
</feature>
<dbReference type="PANTHER" id="PTHR47219:SF20">
    <property type="entry name" value="TBC1 DOMAIN FAMILY MEMBER 2B"/>
    <property type="match status" value="1"/>
</dbReference>
<feature type="region of interest" description="Disordered" evidence="2">
    <location>
        <begin position="1072"/>
        <end position="1094"/>
    </location>
</feature>
<feature type="region of interest" description="Disordered" evidence="2">
    <location>
        <begin position="1"/>
        <end position="110"/>
    </location>
</feature>
<dbReference type="PROSITE" id="PS50086">
    <property type="entry name" value="TBC_RABGAP"/>
    <property type="match status" value="1"/>
</dbReference>
<feature type="compositionally biased region" description="Basic and acidic residues" evidence="2">
    <location>
        <begin position="473"/>
        <end position="484"/>
    </location>
</feature>
<dbReference type="Proteomes" id="UP001437256">
    <property type="component" value="Unassembled WGS sequence"/>
</dbReference>
<dbReference type="InterPro" id="IPR050302">
    <property type="entry name" value="Rab_GAP_TBC_domain"/>
</dbReference>
<dbReference type="InterPro" id="IPR000195">
    <property type="entry name" value="Rab-GAP-TBC_dom"/>
</dbReference>
<protein>
    <recommendedName>
        <fullName evidence="3">Rab-GAP TBC domain-containing protein</fullName>
    </recommendedName>
</protein>
<feature type="compositionally biased region" description="Low complexity" evidence="2">
    <location>
        <begin position="991"/>
        <end position="1002"/>
    </location>
</feature>
<feature type="compositionally biased region" description="Polar residues" evidence="2">
    <location>
        <begin position="98"/>
        <end position="110"/>
    </location>
</feature>
<feature type="compositionally biased region" description="Polar residues" evidence="2">
    <location>
        <begin position="330"/>
        <end position="346"/>
    </location>
</feature>
<dbReference type="Gene3D" id="1.10.8.270">
    <property type="entry name" value="putative rabgap domain of human tbc1 domain family member 14 like domains"/>
    <property type="match status" value="1"/>
</dbReference>
<reference evidence="4 5" key="1">
    <citation type="submission" date="2024-05" db="EMBL/GenBank/DDBJ databases">
        <title>A draft genome resource for the thread blight pathogen Marasmius tenuissimus strain MS-2.</title>
        <authorList>
            <person name="Yulfo-Soto G.E."/>
            <person name="Baruah I.K."/>
            <person name="Amoako-Attah I."/>
            <person name="Bukari Y."/>
            <person name="Meinhardt L.W."/>
            <person name="Bailey B.A."/>
            <person name="Cohen S.P."/>
        </authorList>
    </citation>
    <scope>NUCLEOTIDE SEQUENCE [LARGE SCALE GENOMIC DNA]</scope>
    <source>
        <strain evidence="4 5">MS-2</strain>
    </source>
</reference>
<evidence type="ECO:0000313" key="5">
    <source>
        <dbReference type="Proteomes" id="UP001437256"/>
    </source>
</evidence>
<keyword evidence="1" id="KW-0175">Coiled coil</keyword>
<evidence type="ECO:0000256" key="2">
    <source>
        <dbReference type="SAM" id="MobiDB-lite"/>
    </source>
</evidence>
<feature type="compositionally biased region" description="Polar residues" evidence="2">
    <location>
        <begin position="977"/>
        <end position="987"/>
    </location>
</feature>
<feature type="compositionally biased region" description="Low complexity" evidence="2">
    <location>
        <begin position="347"/>
        <end position="360"/>
    </location>
</feature>